<protein>
    <recommendedName>
        <fullName evidence="1">F-box associated beta-propeller type 3 domain-containing protein</fullName>
    </recommendedName>
</protein>
<name>A0A2G5CFH6_AQUCA</name>
<dbReference type="PANTHER" id="PTHR31111:SF136">
    <property type="entry name" value="F-BOX ASSOCIATED DOMAIN-CONTAINING PROTEIN"/>
    <property type="match status" value="1"/>
</dbReference>
<keyword evidence="3" id="KW-1185">Reference proteome</keyword>
<dbReference type="NCBIfam" id="TIGR01640">
    <property type="entry name" value="F_box_assoc_1"/>
    <property type="match status" value="1"/>
</dbReference>
<dbReference type="InterPro" id="IPR013187">
    <property type="entry name" value="F-box-assoc_dom_typ3"/>
</dbReference>
<dbReference type="AlphaFoldDB" id="A0A2G5CFH6"/>
<dbReference type="PANTHER" id="PTHR31111">
    <property type="entry name" value="BNAA05G37150D PROTEIN-RELATED"/>
    <property type="match status" value="1"/>
</dbReference>
<dbReference type="Proteomes" id="UP000230069">
    <property type="component" value="Unassembled WGS sequence"/>
</dbReference>
<feature type="domain" description="F-box associated beta-propeller type 3" evidence="1">
    <location>
        <begin position="204"/>
        <end position="421"/>
    </location>
</feature>
<sequence>MLTRENGRNNSHSSYQCMSCTRVLESLNNGEVIVLKYGDGRNNSHSSIKPDLDTSIEYISPQDGLIEADKIEAMPGRREGVKFDQYAAGYVTVDPTAGRMSTVPMLNGENCRSRKQKKEAKKAIMPCLDNDTIFDILTRIPGDLLHKKFKNQCKNWFKNIFNQTFIDTHLQRSKEGILHEVIVNNKIELRFMDLEGLEANKCFCNGLVLVKDYANLGFRYIINPITREAISLPNSIHALLSKGSDLVFIPSTKQYKALELWHDVKEKSFVFHIQTLGSSSSASWRPIKEIESIYFSYQRVSVNGILYINIDSSAEVLSFDVGNEETIRLMPLPEEYIIASKLTWLTKMDGHPMLMTTSRVSEQFDVWMLKDVNQGKWMKQFTFGLPVPMSCTRVLGSLNNGEVIVIEDGDTKGGIIVYYVKTRQCKMIYIDSRKNFNHATFLLGTHVNSLVSPKSLEFGN</sequence>
<evidence type="ECO:0000313" key="2">
    <source>
        <dbReference type="EMBL" id="PIA30036.1"/>
    </source>
</evidence>
<organism evidence="2 3">
    <name type="scientific">Aquilegia coerulea</name>
    <name type="common">Rocky mountain columbine</name>
    <dbReference type="NCBI Taxonomy" id="218851"/>
    <lineage>
        <taxon>Eukaryota</taxon>
        <taxon>Viridiplantae</taxon>
        <taxon>Streptophyta</taxon>
        <taxon>Embryophyta</taxon>
        <taxon>Tracheophyta</taxon>
        <taxon>Spermatophyta</taxon>
        <taxon>Magnoliopsida</taxon>
        <taxon>Ranunculales</taxon>
        <taxon>Ranunculaceae</taxon>
        <taxon>Thalictroideae</taxon>
        <taxon>Aquilegia</taxon>
    </lineage>
</organism>
<gene>
    <name evidence="2" type="ORF">AQUCO_05700025v1</name>
</gene>
<dbReference type="InterPro" id="IPR017451">
    <property type="entry name" value="F-box-assoc_interact_dom"/>
</dbReference>
<proteinExistence type="predicted"/>
<accession>A0A2G5CFH6</accession>
<dbReference type="OrthoDB" id="1918594at2759"/>
<evidence type="ECO:0000259" key="1">
    <source>
        <dbReference type="Pfam" id="PF08268"/>
    </source>
</evidence>
<evidence type="ECO:0000313" key="3">
    <source>
        <dbReference type="Proteomes" id="UP000230069"/>
    </source>
</evidence>
<dbReference type="EMBL" id="KZ305074">
    <property type="protein sequence ID" value="PIA30036.1"/>
    <property type="molecule type" value="Genomic_DNA"/>
</dbReference>
<reference evidence="2 3" key="1">
    <citation type="submission" date="2017-09" db="EMBL/GenBank/DDBJ databases">
        <title>WGS assembly of Aquilegia coerulea Goldsmith.</title>
        <authorList>
            <person name="Hodges S."/>
            <person name="Kramer E."/>
            <person name="Nordborg M."/>
            <person name="Tomkins J."/>
            <person name="Borevitz J."/>
            <person name="Derieg N."/>
            <person name="Yan J."/>
            <person name="Mihaltcheva S."/>
            <person name="Hayes R.D."/>
            <person name="Rokhsar D."/>
        </authorList>
    </citation>
    <scope>NUCLEOTIDE SEQUENCE [LARGE SCALE GENOMIC DNA]</scope>
    <source>
        <strain evidence="3">cv. Goldsmith</strain>
    </source>
</reference>
<dbReference type="InParanoid" id="A0A2G5CFH6"/>
<dbReference type="Pfam" id="PF08268">
    <property type="entry name" value="FBA_3"/>
    <property type="match status" value="1"/>
</dbReference>